<sequence length="185" mass="21026">MTRFRKRKKTVIVSFAEHEADILANLLRNLVELLYDGMPPRVSESSDPLAALLDNDGPTSPPEDVVLQRLLPDAYNADDQASSEFRRFTERGLRDGKASDAKRVLAALEDADAVEDGIVLEGDDQLAWLRALNDLRLAIGTRLDIKEEDDYSVWEKLPDDDPRRLTYDLYDWLGYLQSALLHNIR</sequence>
<evidence type="ECO:0000313" key="2">
    <source>
        <dbReference type="Proteomes" id="UP000295818"/>
    </source>
</evidence>
<keyword evidence="2" id="KW-1185">Reference proteome</keyword>
<dbReference type="Proteomes" id="UP000295818">
    <property type="component" value="Unassembled WGS sequence"/>
</dbReference>
<dbReference type="RefSeq" id="WP_132187311.1">
    <property type="nucleotide sequence ID" value="NZ_SLWM01000001.1"/>
</dbReference>
<accession>A0ABY2BUG8</accession>
<dbReference type="Pfam" id="PF09438">
    <property type="entry name" value="DUF2017"/>
    <property type="match status" value="1"/>
</dbReference>
<organism evidence="1 2">
    <name type="scientific">Kribbella orskensis</name>
    <dbReference type="NCBI Taxonomy" id="2512216"/>
    <lineage>
        <taxon>Bacteria</taxon>
        <taxon>Bacillati</taxon>
        <taxon>Actinomycetota</taxon>
        <taxon>Actinomycetes</taxon>
        <taxon>Propionibacteriales</taxon>
        <taxon>Kribbellaceae</taxon>
        <taxon>Kribbella</taxon>
    </lineage>
</organism>
<protein>
    <submittedName>
        <fullName evidence="1">Uncharacterized protein DUF2017</fullName>
    </submittedName>
</protein>
<comment type="caution">
    <text evidence="1">The sequence shown here is derived from an EMBL/GenBank/DDBJ whole genome shotgun (WGS) entry which is preliminary data.</text>
</comment>
<reference evidence="1 2" key="1">
    <citation type="journal article" date="2015" name="Stand. Genomic Sci.">
        <title>Genomic Encyclopedia of Bacterial and Archaeal Type Strains, Phase III: the genomes of soil and plant-associated and newly described type strains.</title>
        <authorList>
            <person name="Whitman W.B."/>
            <person name="Woyke T."/>
            <person name="Klenk H.P."/>
            <person name="Zhou Y."/>
            <person name="Lilburn T.G."/>
            <person name="Beck B.J."/>
            <person name="De Vos P."/>
            <person name="Vandamme P."/>
            <person name="Eisen J.A."/>
            <person name="Garrity G."/>
            <person name="Hugenholtz P."/>
            <person name="Kyrpides N.C."/>
        </authorList>
    </citation>
    <scope>NUCLEOTIDE SEQUENCE [LARGE SCALE GENOMIC DNA]</scope>
    <source>
        <strain evidence="1 2">VKM Ac-2538</strain>
    </source>
</reference>
<name>A0ABY2BUG8_9ACTN</name>
<dbReference type="InterPro" id="IPR018561">
    <property type="entry name" value="AosR"/>
</dbReference>
<evidence type="ECO:0000313" key="1">
    <source>
        <dbReference type="EMBL" id="TCO31678.1"/>
    </source>
</evidence>
<dbReference type="EMBL" id="SLWM01000001">
    <property type="protein sequence ID" value="TCO31678.1"/>
    <property type="molecule type" value="Genomic_DNA"/>
</dbReference>
<gene>
    <name evidence="1" type="ORF">EV644_101320</name>
</gene>
<proteinExistence type="predicted"/>